<sequence length="224" mass="25684">MVIDWRASAFNPAEEVGRSPSERGIYRNGGKRFFEVSLILLTAPVSLPLILLLALLVALDGHNPFYVQKRIGRNGRIFRLWKLRSMVVDADARLAGHLALNPEAREQWNLTQKLKQDPRITRIGWILRKTSMDELPQLLNVLNGTMALVGPRPMMVGQRHLYVGRSYRRLRPGITGLWQISERNESEFVARVRYDDAYHRSLSLWTDLRVLAQTVLVVLRGTGY</sequence>
<keyword evidence="3" id="KW-1133">Transmembrane helix</keyword>
<feature type="domain" description="Bacterial sugar transferase" evidence="4">
    <location>
        <begin position="31"/>
        <end position="219"/>
    </location>
</feature>
<evidence type="ECO:0000259" key="4">
    <source>
        <dbReference type="Pfam" id="PF02397"/>
    </source>
</evidence>
<feature type="transmembrane region" description="Helical" evidence="3">
    <location>
        <begin position="33"/>
        <end position="59"/>
    </location>
</feature>
<accession>A0A934SJA6</accession>
<reference evidence="5" key="1">
    <citation type="submission" date="2021-01" db="EMBL/GenBank/DDBJ databases">
        <title>Paracoccus amoyensis sp. nov., isolated from the surface seawater along the coast of Xiamen Island, China.</title>
        <authorList>
            <person name="Lyu L."/>
        </authorList>
    </citation>
    <scope>NUCLEOTIDE SEQUENCE</scope>
    <source>
        <strain evidence="5">MJ17</strain>
    </source>
</reference>
<dbReference type="EMBL" id="JAEPRQ010000013">
    <property type="protein sequence ID" value="MBK4218141.1"/>
    <property type="molecule type" value="Genomic_DNA"/>
</dbReference>
<dbReference type="Pfam" id="PF02397">
    <property type="entry name" value="Bac_transf"/>
    <property type="match status" value="1"/>
</dbReference>
<evidence type="ECO:0000256" key="1">
    <source>
        <dbReference type="ARBA" id="ARBA00006464"/>
    </source>
</evidence>
<keyword evidence="2" id="KW-0270">Exopolysaccharide synthesis</keyword>
<comment type="similarity">
    <text evidence="1">Belongs to the bacterial sugar transferase family.</text>
</comment>
<dbReference type="GO" id="GO:0000271">
    <property type="term" value="P:polysaccharide biosynthetic process"/>
    <property type="evidence" value="ECO:0007669"/>
    <property type="project" value="UniProtKB-KW"/>
</dbReference>
<keyword evidence="5" id="KW-0808">Transferase</keyword>
<dbReference type="InterPro" id="IPR003362">
    <property type="entry name" value="Bact_transf"/>
</dbReference>
<dbReference type="PANTHER" id="PTHR30576">
    <property type="entry name" value="COLANIC BIOSYNTHESIS UDP-GLUCOSE LIPID CARRIER TRANSFERASE"/>
    <property type="match status" value="1"/>
</dbReference>
<proteinExistence type="inferred from homology"/>
<evidence type="ECO:0000256" key="3">
    <source>
        <dbReference type="SAM" id="Phobius"/>
    </source>
</evidence>
<evidence type="ECO:0000256" key="2">
    <source>
        <dbReference type="ARBA" id="ARBA00023169"/>
    </source>
</evidence>
<keyword evidence="3" id="KW-0812">Transmembrane</keyword>
<evidence type="ECO:0000313" key="5">
    <source>
        <dbReference type="EMBL" id="MBK4218141.1"/>
    </source>
</evidence>
<dbReference type="GO" id="GO:0016780">
    <property type="term" value="F:phosphotransferase activity, for other substituted phosphate groups"/>
    <property type="evidence" value="ECO:0007669"/>
    <property type="project" value="TreeGrafter"/>
</dbReference>
<keyword evidence="6" id="KW-1185">Reference proteome</keyword>
<protein>
    <submittedName>
        <fullName evidence="5">Sugar transferase</fullName>
    </submittedName>
</protein>
<dbReference type="PANTHER" id="PTHR30576:SF10">
    <property type="entry name" value="SLL5057 PROTEIN"/>
    <property type="match status" value="1"/>
</dbReference>
<evidence type="ECO:0000313" key="6">
    <source>
        <dbReference type="Proteomes" id="UP000640485"/>
    </source>
</evidence>
<gene>
    <name evidence="5" type="ORF">JJJ17_19615</name>
</gene>
<comment type="caution">
    <text evidence="5">The sequence shown here is derived from an EMBL/GenBank/DDBJ whole genome shotgun (WGS) entry which is preliminary data.</text>
</comment>
<name>A0A934SJA6_9RHOB</name>
<dbReference type="AlphaFoldDB" id="A0A934SJA6"/>
<keyword evidence="3" id="KW-0472">Membrane</keyword>
<organism evidence="5 6">
    <name type="scientific">Paracoccus caeni</name>
    <dbReference type="NCBI Taxonomy" id="657651"/>
    <lineage>
        <taxon>Bacteria</taxon>
        <taxon>Pseudomonadati</taxon>
        <taxon>Pseudomonadota</taxon>
        <taxon>Alphaproteobacteria</taxon>
        <taxon>Rhodobacterales</taxon>
        <taxon>Paracoccaceae</taxon>
        <taxon>Paracoccus</taxon>
    </lineage>
</organism>
<dbReference type="Proteomes" id="UP000640485">
    <property type="component" value="Unassembled WGS sequence"/>
</dbReference>